<dbReference type="EMBL" id="CP111024">
    <property type="protein sequence ID" value="WAR23661.1"/>
    <property type="molecule type" value="Genomic_DNA"/>
</dbReference>
<accession>A0ABY7FSG5</accession>
<evidence type="ECO:0008006" key="3">
    <source>
        <dbReference type="Google" id="ProtNLM"/>
    </source>
</evidence>
<evidence type="ECO:0000313" key="1">
    <source>
        <dbReference type="EMBL" id="WAR23661.1"/>
    </source>
</evidence>
<reference evidence="1" key="1">
    <citation type="submission" date="2022-11" db="EMBL/GenBank/DDBJ databases">
        <title>Centuries of genome instability and evolution in soft-shell clam transmissible cancer (bioRxiv).</title>
        <authorList>
            <person name="Hart S.F.M."/>
            <person name="Yonemitsu M.A."/>
            <person name="Giersch R.M."/>
            <person name="Beal B.F."/>
            <person name="Arriagada G."/>
            <person name="Davis B.W."/>
            <person name="Ostrander E.A."/>
            <person name="Goff S.P."/>
            <person name="Metzger M.J."/>
        </authorList>
    </citation>
    <scope>NUCLEOTIDE SEQUENCE</scope>
    <source>
        <strain evidence="1">MELC-2E11</strain>
        <tissue evidence="1">Siphon/mantle</tissue>
    </source>
</reference>
<name>A0ABY7FSG5_MYAAR</name>
<keyword evidence="2" id="KW-1185">Reference proteome</keyword>
<gene>
    <name evidence="1" type="ORF">MAR_037330</name>
</gene>
<protein>
    <recommendedName>
        <fullName evidence="3">DUF4371 domain-containing protein</fullName>
    </recommendedName>
</protein>
<sequence length="129" mass="14697">VDSHNIRTLVIRRAFQDAISSVIEEELLGKIHDSFKFSLMLDESTEISIHQNLIMCIRRYDVDIVEPHTYFFGIDLLAYAESIYSKVTCILGQEGTDISKLCGCVGNALYSSYDRSELLFGYRLHPILS</sequence>
<feature type="non-terminal residue" evidence="1">
    <location>
        <position position="129"/>
    </location>
</feature>
<organism evidence="1 2">
    <name type="scientific">Mya arenaria</name>
    <name type="common">Soft-shell clam</name>
    <dbReference type="NCBI Taxonomy" id="6604"/>
    <lineage>
        <taxon>Eukaryota</taxon>
        <taxon>Metazoa</taxon>
        <taxon>Spiralia</taxon>
        <taxon>Lophotrochozoa</taxon>
        <taxon>Mollusca</taxon>
        <taxon>Bivalvia</taxon>
        <taxon>Autobranchia</taxon>
        <taxon>Heteroconchia</taxon>
        <taxon>Euheterodonta</taxon>
        <taxon>Imparidentia</taxon>
        <taxon>Neoheterodontei</taxon>
        <taxon>Myida</taxon>
        <taxon>Myoidea</taxon>
        <taxon>Myidae</taxon>
        <taxon>Mya</taxon>
    </lineage>
</organism>
<dbReference type="Proteomes" id="UP001164746">
    <property type="component" value="Chromosome 13"/>
</dbReference>
<evidence type="ECO:0000313" key="2">
    <source>
        <dbReference type="Proteomes" id="UP001164746"/>
    </source>
</evidence>
<proteinExistence type="predicted"/>